<proteinExistence type="predicted"/>
<accession>A0ABX1NY50</accession>
<sequence>MQRHIQTIFCDDIRHELGGKVSFIGVYSARLIVPAFPVTLPKLCVAVNAVTPAAQPFERLTLRVLKDDELLFEAVFDEKQLAETVESAVDENQNHHDSVLALGAHVVMSPFQIGGPCRLRVRAETEEGELRGLSLIVEQAQAGGAQ</sequence>
<organism evidence="1 2">
    <name type="scientific">Aromatoleum bremense</name>
    <dbReference type="NCBI Taxonomy" id="76115"/>
    <lineage>
        <taxon>Bacteria</taxon>
        <taxon>Pseudomonadati</taxon>
        <taxon>Pseudomonadota</taxon>
        <taxon>Betaproteobacteria</taxon>
        <taxon>Rhodocyclales</taxon>
        <taxon>Rhodocyclaceae</taxon>
        <taxon>Aromatoleum</taxon>
    </lineage>
</organism>
<comment type="caution">
    <text evidence="1">The sequence shown here is derived from an EMBL/GenBank/DDBJ whole genome shotgun (WGS) entry which is preliminary data.</text>
</comment>
<dbReference type="EMBL" id="WTVP01000054">
    <property type="protein sequence ID" value="NMG16963.1"/>
    <property type="molecule type" value="Genomic_DNA"/>
</dbReference>
<reference evidence="1 2" key="1">
    <citation type="submission" date="2019-12" db="EMBL/GenBank/DDBJ databases">
        <title>Comparative genomics gives insights into the taxonomy of the Azoarcus-Aromatoleum group and reveals separate origins of nif in the plant-associated Azoarcus and non-plant-associated Aromatoleum sub-groups.</title>
        <authorList>
            <person name="Lafos M."/>
            <person name="Maluk M."/>
            <person name="Batista M."/>
            <person name="Junghare M."/>
            <person name="Carmona M."/>
            <person name="Faoro H."/>
            <person name="Cruz L.M."/>
            <person name="Battistoni F."/>
            <person name="De Souza E."/>
            <person name="Pedrosa F."/>
            <person name="Chen W.-M."/>
            <person name="Poole P.S."/>
            <person name="Dixon R.A."/>
            <person name="James E.K."/>
        </authorList>
    </citation>
    <scope>NUCLEOTIDE SEQUENCE [LARGE SCALE GENOMIC DNA]</scope>
    <source>
        <strain evidence="1 2">PbN1</strain>
    </source>
</reference>
<dbReference type="Pfam" id="PF22091">
    <property type="entry name" value="DUF6941"/>
    <property type="match status" value="1"/>
</dbReference>
<gene>
    <name evidence="1" type="ORF">GPA24_15760</name>
</gene>
<protein>
    <submittedName>
        <fullName evidence="1">Uncharacterized protein</fullName>
    </submittedName>
</protein>
<name>A0ABX1NY50_9RHOO</name>
<dbReference type="InterPro" id="IPR054221">
    <property type="entry name" value="DUF6941"/>
</dbReference>
<evidence type="ECO:0000313" key="1">
    <source>
        <dbReference type="EMBL" id="NMG16963.1"/>
    </source>
</evidence>
<dbReference type="Proteomes" id="UP000633943">
    <property type="component" value="Unassembled WGS sequence"/>
</dbReference>
<keyword evidence="2" id="KW-1185">Reference proteome</keyword>
<dbReference type="RefSeq" id="WP_169203517.1">
    <property type="nucleotide sequence ID" value="NZ_CP059467.1"/>
</dbReference>
<evidence type="ECO:0000313" key="2">
    <source>
        <dbReference type="Proteomes" id="UP000633943"/>
    </source>
</evidence>